<protein>
    <submittedName>
        <fullName evidence="1">Uncharacterized protein</fullName>
    </submittedName>
</protein>
<keyword evidence="2" id="KW-1185">Reference proteome</keyword>
<dbReference type="AlphaFoldDB" id="A0A1H3NNJ9"/>
<sequence>MIVQSSDTGTEMIRTLLTSQEYCWNIYVWHIGYAKRFDLVVLPDHGLSEVEICLFGPPGQLGNIRNRSILLNEQSHCGLSLTGFKTSFHSSS</sequence>
<evidence type="ECO:0000313" key="2">
    <source>
        <dbReference type="Proteomes" id="UP000199079"/>
    </source>
</evidence>
<reference evidence="2" key="1">
    <citation type="submission" date="2016-10" db="EMBL/GenBank/DDBJ databases">
        <authorList>
            <person name="Varghese N."/>
            <person name="Submissions S."/>
        </authorList>
    </citation>
    <scope>NUCLEOTIDE SEQUENCE [LARGE SCALE GENOMIC DNA]</scope>
    <source>
        <strain evidence="2">DC30,IBRC 10041,KCTC 4046</strain>
    </source>
</reference>
<name>A0A1H3NNJ9_9EURY</name>
<accession>A0A1H3NNJ9</accession>
<dbReference type="EMBL" id="FNPC01000014">
    <property type="protein sequence ID" value="SDY90496.1"/>
    <property type="molecule type" value="Genomic_DNA"/>
</dbReference>
<proteinExistence type="predicted"/>
<evidence type="ECO:0000313" key="1">
    <source>
        <dbReference type="EMBL" id="SDY90496.1"/>
    </source>
</evidence>
<dbReference type="Proteomes" id="UP000199079">
    <property type="component" value="Unassembled WGS sequence"/>
</dbReference>
<organism evidence="1 2">
    <name type="scientific">Halopenitus persicus</name>
    <dbReference type="NCBI Taxonomy" id="1048396"/>
    <lineage>
        <taxon>Archaea</taxon>
        <taxon>Methanobacteriati</taxon>
        <taxon>Methanobacteriota</taxon>
        <taxon>Stenosarchaea group</taxon>
        <taxon>Halobacteria</taxon>
        <taxon>Halobacteriales</taxon>
        <taxon>Haloferacaceae</taxon>
        <taxon>Halopenitus</taxon>
    </lineage>
</organism>
<gene>
    <name evidence="1" type="ORF">SAMN05216564_11411</name>
</gene>